<sequence length="198" mass="20701">MLGILTVDNVRSWLDAASDLSGPAVAAVVVALLFLDLFVAVPTLTVMILGGYFLGFLPGLAAALAGSCLAAVVGYGLGARFGVRIIKRIVKDPAERARIEEAFGRHGTAMILFARAAPILPEVTSCMAGATGMPFAKFAFFYLLATLPYAAIAVWAGSISSLDDPLPAIYAVVGLYALFWAGGYAYRRRNALRAPGAG</sequence>
<keyword evidence="5 6" id="KW-0472">Membrane</keyword>
<protein>
    <recommendedName>
        <fullName evidence="7">VTT domain-containing protein</fullName>
    </recommendedName>
</protein>
<feature type="transmembrane region" description="Helical" evidence="6">
    <location>
        <begin position="168"/>
        <end position="186"/>
    </location>
</feature>
<evidence type="ECO:0000313" key="8">
    <source>
        <dbReference type="EMBL" id="OWR01630.1"/>
    </source>
</evidence>
<keyword evidence="9" id="KW-1185">Reference proteome</keyword>
<reference evidence="8 9" key="1">
    <citation type="journal article" date="2002" name="Int. J. Syst. Evol. Microbiol.">
        <title>Sphingopyxis witflariensis sp. nov., isolated from activated sludge.</title>
        <authorList>
            <person name="Kampfer P."/>
            <person name="Witzenberger R."/>
            <person name="Denner E.B."/>
            <person name="Busse H.J."/>
            <person name="Neef A."/>
        </authorList>
    </citation>
    <scope>NUCLEOTIDE SEQUENCE [LARGE SCALE GENOMIC DNA]</scope>
    <source>
        <strain evidence="8 9">DSM 14551</strain>
    </source>
</reference>
<gene>
    <name evidence="8" type="ORF">CDQ91_03355</name>
</gene>
<organism evidence="8 9">
    <name type="scientific">Sphingopyxis witflariensis</name>
    <dbReference type="NCBI Taxonomy" id="173675"/>
    <lineage>
        <taxon>Bacteria</taxon>
        <taxon>Pseudomonadati</taxon>
        <taxon>Pseudomonadota</taxon>
        <taxon>Alphaproteobacteria</taxon>
        <taxon>Sphingomonadales</taxon>
        <taxon>Sphingomonadaceae</taxon>
        <taxon>Sphingopyxis</taxon>
    </lineage>
</organism>
<feature type="transmembrane region" description="Helical" evidence="6">
    <location>
        <begin position="20"/>
        <end position="41"/>
    </location>
</feature>
<comment type="caution">
    <text evidence="8">The sequence shown here is derived from an EMBL/GenBank/DDBJ whole genome shotgun (WGS) entry which is preliminary data.</text>
</comment>
<comment type="subcellular location">
    <subcellularLocation>
        <location evidence="1">Cell membrane</location>
        <topology evidence="1">Multi-pass membrane protein</topology>
    </subcellularLocation>
</comment>
<evidence type="ECO:0000256" key="1">
    <source>
        <dbReference type="ARBA" id="ARBA00004651"/>
    </source>
</evidence>
<evidence type="ECO:0000313" key="9">
    <source>
        <dbReference type="Proteomes" id="UP000197097"/>
    </source>
</evidence>
<keyword evidence="4 6" id="KW-1133">Transmembrane helix</keyword>
<evidence type="ECO:0000256" key="5">
    <source>
        <dbReference type="ARBA" id="ARBA00023136"/>
    </source>
</evidence>
<evidence type="ECO:0000256" key="3">
    <source>
        <dbReference type="ARBA" id="ARBA00022692"/>
    </source>
</evidence>
<feature type="transmembrane region" description="Helical" evidence="6">
    <location>
        <begin position="135"/>
        <end position="156"/>
    </location>
</feature>
<dbReference type="Pfam" id="PF09335">
    <property type="entry name" value="VTT_dom"/>
    <property type="match status" value="1"/>
</dbReference>
<dbReference type="PANTHER" id="PTHR42709">
    <property type="entry name" value="ALKALINE PHOSPHATASE LIKE PROTEIN"/>
    <property type="match status" value="1"/>
</dbReference>
<dbReference type="GO" id="GO:0005886">
    <property type="term" value="C:plasma membrane"/>
    <property type="evidence" value="ECO:0007669"/>
    <property type="project" value="UniProtKB-SubCell"/>
</dbReference>
<keyword evidence="3 6" id="KW-0812">Transmembrane</keyword>
<dbReference type="AlphaFoldDB" id="A0A246K6I6"/>
<feature type="transmembrane region" description="Helical" evidence="6">
    <location>
        <begin position="53"/>
        <end position="78"/>
    </location>
</feature>
<evidence type="ECO:0000256" key="4">
    <source>
        <dbReference type="ARBA" id="ARBA00022989"/>
    </source>
</evidence>
<accession>A0A246K6I6</accession>
<evidence type="ECO:0000259" key="7">
    <source>
        <dbReference type="Pfam" id="PF09335"/>
    </source>
</evidence>
<dbReference type="PANTHER" id="PTHR42709:SF6">
    <property type="entry name" value="UNDECAPRENYL PHOSPHATE TRANSPORTER A"/>
    <property type="match status" value="1"/>
</dbReference>
<keyword evidence="2" id="KW-1003">Cell membrane</keyword>
<dbReference type="InterPro" id="IPR032816">
    <property type="entry name" value="VTT_dom"/>
</dbReference>
<evidence type="ECO:0000256" key="6">
    <source>
        <dbReference type="SAM" id="Phobius"/>
    </source>
</evidence>
<name>A0A246K6I6_9SPHN</name>
<dbReference type="InterPro" id="IPR051311">
    <property type="entry name" value="DedA_domain"/>
</dbReference>
<dbReference type="EMBL" id="NISJ01000001">
    <property type="protein sequence ID" value="OWR01630.1"/>
    <property type="molecule type" value="Genomic_DNA"/>
</dbReference>
<proteinExistence type="predicted"/>
<feature type="domain" description="VTT" evidence="7">
    <location>
        <begin position="41"/>
        <end position="158"/>
    </location>
</feature>
<evidence type="ECO:0000256" key="2">
    <source>
        <dbReference type="ARBA" id="ARBA00022475"/>
    </source>
</evidence>
<dbReference type="Proteomes" id="UP000197097">
    <property type="component" value="Unassembled WGS sequence"/>
</dbReference>